<dbReference type="OrthoDB" id="6114226at2759"/>
<proteinExistence type="predicted"/>
<name>A0A210QLK4_MIZYE</name>
<organism evidence="2 3">
    <name type="scientific">Mizuhopecten yessoensis</name>
    <name type="common">Japanese scallop</name>
    <name type="synonym">Patinopecten yessoensis</name>
    <dbReference type="NCBI Taxonomy" id="6573"/>
    <lineage>
        <taxon>Eukaryota</taxon>
        <taxon>Metazoa</taxon>
        <taxon>Spiralia</taxon>
        <taxon>Lophotrochozoa</taxon>
        <taxon>Mollusca</taxon>
        <taxon>Bivalvia</taxon>
        <taxon>Autobranchia</taxon>
        <taxon>Pteriomorphia</taxon>
        <taxon>Pectinida</taxon>
        <taxon>Pectinoidea</taxon>
        <taxon>Pectinidae</taxon>
        <taxon>Mizuhopecten</taxon>
    </lineage>
</organism>
<feature type="domain" description="SUEL-type lectin" evidence="1">
    <location>
        <begin position="74"/>
        <end position="161"/>
    </location>
</feature>
<dbReference type="EMBL" id="NEDP02003086">
    <property type="protein sequence ID" value="OWF49551.1"/>
    <property type="molecule type" value="Genomic_DNA"/>
</dbReference>
<keyword evidence="2" id="KW-0430">Lectin</keyword>
<dbReference type="FunFam" id="2.60.120.740:FF:000001">
    <property type="entry name" value="Adhesion G protein-coupled receptor L2"/>
    <property type="match status" value="1"/>
</dbReference>
<dbReference type="Proteomes" id="UP000242188">
    <property type="component" value="Unassembled WGS sequence"/>
</dbReference>
<feature type="domain" description="SUEL-type lectin" evidence="1">
    <location>
        <begin position="1"/>
        <end position="69"/>
    </location>
</feature>
<comment type="caution">
    <text evidence="2">The sequence shown here is derived from an EMBL/GenBank/DDBJ whole genome shotgun (WGS) entry which is preliminary data.</text>
</comment>
<dbReference type="AlphaFoldDB" id="A0A210QLK4"/>
<evidence type="ECO:0000313" key="3">
    <source>
        <dbReference type="Proteomes" id="UP000242188"/>
    </source>
</evidence>
<accession>A0A210QLK4</accession>
<dbReference type="InterPro" id="IPR043159">
    <property type="entry name" value="Lectin_gal-bd_sf"/>
</dbReference>
<gene>
    <name evidence="2" type="ORF">KP79_PYT01054</name>
</gene>
<dbReference type="PANTHER" id="PTHR46780">
    <property type="entry name" value="PROTEIN EVA-1"/>
    <property type="match status" value="1"/>
</dbReference>
<evidence type="ECO:0000313" key="2">
    <source>
        <dbReference type="EMBL" id="OWF49551.1"/>
    </source>
</evidence>
<dbReference type="CDD" id="cd22827">
    <property type="entry name" value="Gal_Rha_Lectin_SUL-I-like"/>
    <property type="match status" value="2"/>
</dbReference>
<sequence>MSSLFGRTTKSVCPNRATYNVKCKAMSSMAKVSEACDGKSECILSASNTVFGDPCRGTYKYLEVEYKCIKTEVVCEGRRKTIKCDAGETIKVMSSMYGRTTKSVCPNRATYNVKCKATSSMAKVSEACDGTSECILSASNTVFGDPCRGTYKYLEVEYKCIKTAKTYI</sequence>
<keyword evidence="3" id="KW-1185">Reference proteome</keyword>
<reference evidence="2 3" key="1">
    <citation type="journal article" date="2017" name="Nat. Ecol. Evol.">
        <title>Scallop genome provides insights into evolution of bilaterian karyotype and development.</title>
        <authorList>
            <person name="Wang S."/>
            <person name="Zhang J."/>
            <person name="Jiao W."/>
            <person name="Li J."/>
            <person name="Xun X."/>
            <person name="Sun Y."/>
            <person name="Guo X."/>
            <person name="Huan P."/>
            <person name="Dong B."/>
            <person name="Zhang L."/>
            <person name="Hu X."/>
            <person name="Sun X."/>
            <person name="Wang J."/>
            <person name="Zhao C."/>
            <person name="Wang Y."/>
            <person name="Wang D."/>
            <person name="Huang X."/>
            <person name="Wang R."/>
            <person name="Lv J."/>
            <person name="Li Y."/>
            <person name="Zhang Z."/>
            <person name="Liu B."/>
            <person name="Lu W."/>
            <person name="Hui Y."/>
            <person name="Liang J."/>
            <person name="Zhou Z."/>
            <person name="Hou R."/>
            <person name="Li X."/>
            <person name="Liu Y."/>
            <person name="Li H."/>
            <person name="Ning X."/>
            <person name="Lin Y."/>
            <person name="Zhao L."/>
            <person name="Xing Q."/>
            <person name="Dou J."/>
            <person name="Li Y."/>
            <person name="Mao J."/>
            <person name="Guo H."/>
            <person name="Dou H."/>
            <person name="Li T."/>
            <person name="Mu C."/>
            <person name="Jiang W."/>
            <person name="Fu Q."/>
            <person name="Fu X."/>
            <person name="Miao Y."/>
            <person name="Liu J."/>
            <person name="Yu Q."/>
            <person name="Li R."/>
            <person name="Liao H."/>
            <person name="Li X."/>
            <person name="Kong Y."/>
            <person name="Jiang Z."/>
            <person name="Chourrout D."/>
            <person name="Li R."/>
            <person name="Bao Z."/>
        </authorList>
    </citation>
    <scope>NUCLEOTIDE SEQUENCE [LARGE SCALE GENOMIC DNA]</scope>
    <source>
        <strain evidence="2 3">PY_sf001</strain>
    </source>
</reference>
<dbReference type="Pfam" id="PF02140">
    <property type="entry name" value="SUEL_Lectin"/>
    <property type="match status" value="2"/>
</dbReference>
<dbReference type="InterPro" id="IPR000922">
    <property type="entry name" value="Lectin_gal-bd_dom"/>
</dbReference>
<dbReference type="GO" id="GO:0030246">
    <property type="term" value="F:carbohydrate binding"/>
    <property type="evidence" value="ECO:0007669"/>
    <property type="project" value="UniProtKB-KW"/>
</dbReference>
<protein>
    <submittedName>
        <fullName evidence="2">L-rhamnose-binding lectin CSL3</fullName>
    </submittedName>
</protein>
<dbReference type="Gene3D" id="2.60.120.740">
    <property type="match status" value="2"/>
</dbReference>
<dbReference type="PROSITE" id="PS50228">
    <property type="entry name" value="SUEL_LECTIN"/>
    <property type="match status" value="2"/>
</dbReference>
<evidence type="ECO:0000259" key="1">
    <source>
        <dbReference type="PROSITE" id="PS50228"/>
    </source>
</evidence>
<dbReference type="STRING" id="6573.A0A210QLK4"/>